<reference evidence="1 2" key="1">
    <citation type="submission" date="2018-08" db="EMBL/GenBank/DDBJ databases">
        <title>Genome and evolution of the arbuscular mycorrhizal fungus Diversispora epigaea (formerly Glomus versiforme) and its bacterial endosymbionts.</title>
        <authorList>
            <person name="Sun X."/>
            <person name="Fei Z."/>
            <person name="Harrison M."/>
        </authorList>
    </citation>
    <scope>NUCLEOTIDE SEQUENCE [LARGE SCALE GENOMIC DNA]</scope>
    <source>
        <strain evidence="1 2">IT104</strain>
    </source>
</reference>
<organism evidence="1 2">
    <name type="scientific">Diversispora epigaea</name>
    <dbReference type="NCBI Taxonomy" id="1348612"/>
    <lineage>
        <taxon>Eukaryota</taxon>
        <taxon>Fungi</taxon>
        <taxon>Fungi incertae sedis</taxon>
        <taxon>Mucoromycota</taxon>
        <taxon>Glomeromycotina</taxon>
        <taxon>Glomeromycetes</taxon>
        <taxon>Diversisporales</taxon>
        <taxon>Diversisporaceae</taxon>
        <taxon>Diversispora</taxon>
    </lineage>
</organism>
<protein>
    <submittedName>
        <fullName evidence="1">Uncharacterized protein</fullName>
    </submittedName>
</protein>
<gene>
    <name evidence="1" type="ORF">Glove_194g112</name>
</gene>
<proteinExistence type="predicted"/>
<dbReference type="Proteomes" id="UP000266861">
    <property type="component" value="Unassembled WGS sequence"/>
</dbReference>
<comment type="caution">
    <text evidence="1">The sequence shown here is derived from an EMBL/GenBank/DDBJ whole genome shotgun (WGS) entry which is preliminary data.</text>
</comment>
<evidence type="ECO:0000313" key="1">
    <source>
        <dbReference type="EMBL" id="RHZ76699.1"/>
    </source>
</evidence>
<sequence>MGNIGMGYGTLDNTANTGTPENFWNTLDNTRVLTMEQWTILENLTTLDTGILCNIGTTWCQKSPLVKYNDDVSEVVSGERGGFSNGKSKKNESGICAKLTKDGSSSRGIILAKAKFCHYVRMTINNYYFTGFQSNNYLFNNKKFVPTLMNFGVSGIKYALVGESFEDVFLESEGSEKECLSKNCSGLQICFFPQWQS</sequence>
<dbReference type="AlphaFoldDB" id="A0A397IL17"/>
<dbReference type="EMBL" id="PQFF01000182">
    <property type="protein sequence ID" value="RHZ76699.1"/>
    <property type="molecule type" value="Genomic_DNA"/>
</dbReference>
<keyword evidence="2" id="KW-1185">Reference proteome</keyword>
<name>A0A397IL17_9GLOM</name>
<evidence type="ECO:0000313" key="2">
    <source>
        <dbReference type="Proteomes" id="UP000266861"/>
    </source>
</evidence>
<accession>A0A397IL17</accession>